<organism evidence="2 3">
    <name type="scientific">Stappia indica</name>
    <dbReference type="NCBI Taxonomy" id="538381"/>
    <lineage>
        <taxon>Bacteria</taxon>
        <taxon>Pseudomonadati</taxon>
        <taxon>Pseudomonadota</taxon>
        <taxon>Alphaproteobacteria</taxon>
        <taxon>Hyphomicrobiales</taxon>
        <taxon>Stappiaceae</taxon>
        <taxon>Stappia</taxon>
    </lineage>
</organism>
<feature type="compositionally biased region" description="Basic and acidic residues" evidence="1">
    <location>
        <begin position="49"/>
        <end position="62"/>
    </location>
</feature>
<dbReference type="AlphaFoldDB" id="A0A285TUF5"/>
<evidence type="ECO:0008006" key="4">
    <source>
        <dbReference type="Google" id="ProtNLM"/>
    </source>
</evidence>
<feature type="compositionally biased region" description="Low complexity" evidence="1">
    <location>
        <begin position="21"/>
        <end position="48"/>
    </location>
</feature>
<evidence type="ECO:0000313" key="2">
    <source>
        <dbReference type="EMBL" id="SOC27651.1"/>
    </source>
</evidence>
<gene>
    <name evidence="2" type="ORF">SAMN05421512_12010</name>
</gene>
<sequence>MSRKTAARTSNKAPAPDKEAIATTEETATTPDAATVAAAQPEQEPAAAGEDKEADVPAKETAPEDEAAEETAEAGDVLVISAPRARRRAGLAFGPVPVRIPAETLTDEQLLAIESDRVLSVRIERV</sequence>
<dbReference type="EMBL" id="OBML01000020">
    <property type="protein sequence ID" value="SOC27651.1"/>
    <property type="molecule type" value="Genomic_DNA"/>
</dbReference>
<name>A0A285TUF5_9HYPH</name>
<dbReference type="SUPFAM" id="SSF160059">
    <property type="entry name" value="PriA/YqbF domain"/>
    <property type="match status" value="1"/>
</dbReference>
<feature type="region of interest" description="Disordered" evidence="1">
    <location>
        <begin position="1"/>
        <end position="75"/>
    </location>
</feature>
<evidence type="ECO:0000313" key="3">
    <source>
        <dbReference type="Proteomes" id="UP000219331"/>
    </source>
</evidence>
<feature type="compositionally biased region" description="Acidic residues" evidence="1">
    <location>
        <begin position="63"/>
        <end position="73"/>
    </location>
</feature>
<evidence type="ECO:0000256" key="1">
    <source>
        <dbReference type="SAM" id="MobiDB-lite"/>
    </source>
</evidence>
<reference evidence="2 3" key="1">
    <citation type="submission" date="2017-08" db="EMBL/GenBank/DDBJ databases">
        <authorList>
            <person name="de Groot N.N."/>
        </authorList>
    </citation>
    <scope>NUCLEOTIDE SEQUENCE [LARGE SCALE GENOMIC DNA]</scope>
    <source>
        <strain evidence="2 3">USBA 352</strain>
    </source>
</reference>
<proteinExistence type="predicted"/>
<dbReference type="Proteomes" id="UP000219331">
    <property type="component" value="Unassembled WGS sequence"/>
</dbReference>
<keyword evidence="3" id="KW-1185">Reference proteome</keyword>
<dbReference type="Gene3D" id="3.40.5.80">
    <property type="match status" value="1"/>
</dbReference>
<dbReference type="OrthoDB" id="8410831at2"/>
<dbReference type="RefSeq" id="WP_097176725.1">
    <property type="nucleotide sequence ID" value="NZ_OBML01000020.1"/>
</dbReference>
<protein>
    <recommendedName>
        <fullName evidence="4">Mu-like prophage FluMu N-terminal domain-containing protein</fullName>
    </recommendedName>
</protein>
<accession>A0A285TUF5</accession>